<dbReference type="Proteomes" id="UP000433366">
    <property type="component" value="Unassembled WGS sequence"/>
</dbReference>
<proteinExistence type="predicted"/>
<dbReference type="Pfam" id="PF14166">
    <property type="entry name" value="YueH"/>
    <property type="match status" value="1"/>
</dbReference>
<evidence type="ECO:0000313" key="1">
    <source>
        <dbReference type="EMBL" id="MVI57241.1"/>
    </source>
</evidence>
<dbReference type="InterPro" id="IPR020260">
    <property type="entry name" value="Uncharacterised_YueH"/>
</dbReference>
<evidence type="ECO:0000313" key="4">
    <source>
        <dbReference type="Proteomes" id="UP000434412"/>
    </source>
</evidence>
<evidence type="ECO:0000313" key="3">
    <source>
        <dbReference type="Proteomes" id="UP000433366"/>
    </source>
</evidence>
<organism evidence="1 3">
    <name type="scientific">Staphylococcus aureus</name>
    <dbReference type="NCBI Taxonomy" id="1280"/>
    <lineage>
        <taxon>Bacteria</taxon>
        <taxon>Bacillati</taxon>
        <taxon>Bacillota</taxon>
        <taxon>Bacilli</taxon>
        <taxon>Bacillales</taxon>
        <taxon>Staphylococcaceae</taxon>
        <taxon>Staphylococcus</taxon>
    </lineage>
</organism>
<reference evidence="3 4" key="1">
    <citation type="submission" date="2019-11" db="EMBL/GenBank/DDBJ databases">
        <title>Implementation of targeted gown and glove precautions to prevent Staphylococcus aureus acquisition in community-based nursing homes.</title>
        <authorList>
            <person name="Stine O.C."/>
        </authorList>
    </citation>
    <scope>NUCLEOTIDE SEQUENCE [LARGE SCALE GENOMIC DNA]</scope>
    <source>
        <strain evidence="2 4">S_2023.LVRQ.AN</strain>
        <strain evidence="1 3">S_4031.LGMP.AI</strain>
    </source>
</reference>
<protein>
    <submittedName>
        <fullName evidence="1">Uncharacterized protein</fullName>
    </submittedName>
</protein>
<accession>A0A6B0BE04</accession>
<dbReference type="AlphaFoldDB" id="A0A6B0BE04"/>
<dbReference type="EMBL" id="WPVZ01000659">
    <property type="protein sequence ID" value="MVL46308.1"/>
    <property type="molecule type" value="Genomic_DNA"/>
</dbReference>
<gene>
    <name evidence="1" type="ORF">GO793_15460</name>
    <name evidence="2" type="ORF">GO941_12525</name>
</gene>
<dbReference type="Proteomes" id="UP000434412">
    <property type="component" value="Unassembled WGS sequence"/>
</dbReference>
<evidence type="ECO:0000313" key="2">
    <source>
        <dbReference type="EMBL" id="MVL46308.1"/>
    </source>
</evidence>
<sequence>EETCFEAILMQLFVFKEEEEAESIASQLTDWIETYKKEKD</sequence>
<dbReference type="EMBL" id="WPRH01000825">
    <property type="protein sequence ID" value="MVI57241.1"/>
    <property type="molecule type" value="Genomic_DNA"/>
</dbReference>
<feature type="non-terminal residue" evidence="1">
    <location>
        <position position="1"/>
    </location>
</feature>
<comment type="caution">
    <text evidence="1">The sequence shown here is derived from an EMBL/GenBank/DDBJ whole genome shotgun (WGS) entry which is preliminary data.</text>
</comment>
<name>A0A6B0BE04_STAAU</name>